<dbReference type="InterPro" id="IPR003737">
    <property type="entry name" value="GlcNAc_PI_deacetylase-related"/>
</dbReference>
<evidence type="ECO:0000256" key="1">
    <source>
        <dbReference type="ARBA" id="ARBA00022833"/>
    </source>
</evidence>
<evidence type="ECO:0000313" key="2">
    <source>
        <dbReference type="EMBL" id="GDY30100.1"/>
    </source>
</evidence>
<reference evidence="3" key="1">
    <citation type="submission" date="2019-04" db="EMBL/GenBank/DDBJ databases">
        <title>Draft genome sequence of Pseudonocardiaceae bacterium SL3-2-4.</title>
        <authorList>
            <person name="Ningsih F."/>
            <person name="Yokota A."/>
            <person name="Sakai Y."/>
            <person name="Nanatani K."/>
            <person name="Yabe S."/>
            <person name="Oetari A."/>
            <person name="Sjamsuridzal W."/>
        </authorList>
    </citation>
    <scope>NUCLEOTIDE SEQUENCE [LARGE SCALE GENOMIC DNA]</scope>
    <source>
        <strain evidence="3">SL3-2-4</strain>
    </source>
</reference>
<dbReference type="PANTHER" id="PTHR12993">
    <property type="entry name" value="N-ACETYLGLUCOSAMINYL-PHOSPHATIDYLINOSITOL DE-N-ACETYLASE-RELATED"/>
    <property type="match status" value="1"/>
</dbReference>
<organism evidence="2 3">
    <name type="scientific">Gandjariella thermophila</name>
    <dbReference type="NCBI Taxonomy" id="1931992"/>
    <lineage>
        <taxon>Bacteria</taxon>
        <taxon>Bacillati</taxon>
        <taxon>Actinomycetota</taxon>
        <taxon>Actinomycetes</taxon>
        <taxon>Pseudonocardiales</taxon>
        <taxon>Pseudonocardiaceae</taxon>
        <taxon>Gandjariella</taxon>
    </lineage>
</organism>
<dbReference type="Pfam" id="PF02585">
    <property type="entry name" value="PIG-L"/>
    <property type="match status" value="1"/>
</dbReference>
<sequence length="270" mass="29401">MRTVSPMATLVSFHAHPDDECIGCGGVLRKAHDEGHRTVLVVATRGEHGEVPDGFLDEGEELWQRRVAETHASAEILGVARVEFLGYVDSGMMGTPTNDAPGSFWTASVEDAAQKLAAVLREERADVLTCYDDNGGYGHPDHIQVHRVGVRAAELAGTPRVYQNTINRDHILRGMAAFAERSGAAEAPGPDIRDRPDFGKPESMITAAVDVSAYVDHKRRAMRAHASQISEQSFFLAMPDDAFRYAFGTEWFIRDGQGPGITETDLLAGL</sequence>
<dbReference type="GO" id="GO:0016137">
    <property type="term" value="P:glycoside metabolic process"/>
    <property type="evidence" value="ECO:0007669"/>
    <property type="project" value="UniProtKB-ARBA"/>
</dbReference>
<dbReference type="EMBL" id="BJFL01000006">
    <property type="protein sequence ID" value="GDY30100.1"/>
    <property type="molecule type" value="Genomic_DNA"/>
</dbReference>
<dbReference type="InterPro" id="IPR024078">
    <property type="entry name" value="LmbE-like_dom_sf"/>
</dbReference>
<dbReference type="AlphaFoldDB" id="A0A4D4J4R8"/>
<proteinExistence type="predicted"/>
<keyword evidence="3" id="KW-1185">Reference proteome</keyword>
<comment type="caution">
    <text evidence="2">The sequence shown here is derived from an EMBL/GenBank/DDBJ whole genome shotgun (WGS) entry which is preliminary data.</text>
</comment>
<accession>A0A4D4J4R8</accession>
<dbReference type="PANTHER" id="PTHR12993:SF26">
    <property type="entry name" value="1D-MYO-INOSITOL 2-ACETAMIDO-2-DEOXY-ALPHA-D-GLUCOPYRANOSIDE DEACETYLASE"/>
    <property type="match status" value="1"/>
</dbReference>
<gene>
    <name evidence="2" type="ORF">GTS_17330</name>
</gene>
<evidence type="ECO:0000313" key="3">
    <source>
        <dbReference type="Proteomes" id="UP000298860"/>
    </source>
</evidence>
<keyword evidence="1" id="KW-0862">Zinc</keyword>
<name>A0A4D4J4R8_9PSEU</name>
<dbReference type="SUPFAM" id="SSF102588">
    <property type="entry name" value="LmbE-like"/>
    <property type="match status" value="1"/>
</dbReference>
<protein>
    <submittedName>
        <fullName evidence="2">GlcNAc-PI de-N-acetylase</fullName>
    </submittedName>
</protein>
<dbReference type="Gene3D" id="3.40.50.10320">
    <property type="entry name" value="LmbE-like"/>
    <property type="match status" value="1"/>
</dbReference>
<dbReference type="GO" id="GO:0016811">
    <property type="term" value="F:hydrolase activity, acting on carbon-nitrogen (but not peptide) bonds, in linear amides"/>
    <property type="evidence" value="ECO:0007669"/>
    <property type="project" value="TreeGrafter"/>
</dbReference>
<dbReference type="Proteomes" id="UP000298860">
    <property type="component" value="Unassembled WGS sequence"/>
</dbReference>